<evidence type="ECO:0000256" key="9">
    <source>
        <dbReference type="RuleBase" id="RU003357"/>
    </source>
</evidence>
<comment type="subcellular location">
    <subcellularLocation>
        <location evidence="1 8">Cell outer membrane</location>
        <topology evidence="1 8">Multi-pass membrane protein</topology>
    </subcellularLocation>
</comment>
<dbReference type="InterPro" id="IPR037066">
    <property type="entry name" value="Plug_dom_sf"/>
</dbReference>
<sequence>MRFTPHSLTLLASAITVATPAIATPAAENIAAENKVERIQVTGSFIKRSQQEDATPLLQIDADAIAASGKVTLTEVLRDLSVNSGNSFDEQYTGSFSAGSASIGLRGLSPKNTLVLVNGQRLSNYGFALNTQDTFVDLNALPLSAVKRIEVLKDGASSVYGSDAIAGVVNIILKEQITDTELSLSTGRATQGGLEQYGLGLSTGIGEVAQDGYNLSLTLDWFDRARLDASDRDLLKTGDFRHLPGGKLAGWSAQGANSLANPSLPQALTNCPVGSAKRPWSDFTPGRKGEVCAFNAQPFNTLQPEVTRRQLSLQGTVALGENLTGFAEWLYSDNDSAMLFGAPLTVGSGLRAYNPLNGTLSDIPVLLPVNHPDNSLATSSGKPLAIEYTFFDLGARTKANSQQFSRLLTGLKYQGDVWDAQVQLLQSFSHQREYVDNFVNRYEFEKVLQDGSYRFDGRENSAEVLNRLRLQTRRPGEYEINSLNGNASRDLWDNDYGTVAIATGFDLRKERMDAGTSPQVLSGTELRPAINLVKGERTVSAAFAELSLPLYTDLTASIAGRLDHYNDFGRSFSPKAGVHYVLAEDWLLRASWSRGFRAPSLPEIADSNTISYGTVIDPKDPLEPGSRRGYTQVRGGNPLLQPERSTNSNAGVIWSFSKQGSVGVDVFSIEQQDIIAGDSAQYVVDHPELYADRILRDAQGRLQILKNQYTNQGSRDTRGIDIDFNYRFELSNGHSLSLKTVWSHLLDYKQALVAGQPVLKGAGNNQFGALPAWKSNNSLIWQHSDWQASLTAAFSSGYQQKVATTASNPGLHNDINSFTQWDSQLSYRGIANTQISFAVQNLLDRDPPFDPSASSDYTDTTQYNLRGRQISLTASYQF</sequence>
<dbReference type="InterPro" id="IPR036942">
    <property type="entry name" value="Beta-barrel_TonB_sf"/>
</dbReference>
<dbReference type="Gene3D" id="2.170.130.10">
    <property type="entry name" value="TonB-dependent receptor, plug domain"/>
    <property type="match status" value="1"/>
</dbReference>
<reference evidence="13 14" key="1">
    <citation type="submission" date="2024-09" db="EMBL/GenBank/DDBJ databases">
        <authorList>
            <person name="Sun Q."/>
            <person name="Mori K."/>
        </authorList>
    </citation>
    <scope>NUCLEOTIDE SEQUENCE [LARGE SCALE GENOMIC DNA]</scope>
    <source>
        <strain evidence="13 14">KCTC 23315</strain>
    </source>
</reference>
<feature type="domain" description="TonB-dependent receptor plug" evidence="12">
    <location>
        <begin position="54"/>
        <end position="168"/>
    </location>
</feature>
<organism evidence="13 14">
    <name type="scientific">Rheinheimera tilapiae</name>
    <dbReference type="NCBI Taxonomy" id="875043"/>
    <lineage>
        <taxon>Bacteria</taxon>
        <taxon>Pseudomonadati</taxon>
        <taxon>Pseudomonadota</taxon>
        <taxon>Gammaproteobacteria</taxon>
        <taxon>Chromatiales</taxon>
        <taxon>Chromatiaceae</taxon>
        <taxon>Rheinheimera</taxon>
    </lineage>
</organism>
<dbReference type="InterPro" id="IPR012910">
    <property type="entry name" value="Plug_dom"/>
</dbReference>
<keyword evidence="2 8" id="KW-0813">Transport</keyword>
<proteinExistence type="inferred from homology"/>
<keyword evidence="7 8" id="KW-0998">Cell outer membrane</keyword>
<evidence type="ECO:0000259" key="11">
    <source>
        <dbReference type="Pfam" id="PF00593"/>
    </source>
</evidence>
<evidence type="ECO:0000313" key="14">
    <source>
        <dbReference type="Proteomes" id="UP001589813"/>
    </source>
</evidence>
<comment type="similarity">
    <text evidence="8 9">Belongs to the TonB-dependent receptor family.</text>
</comment>
<evidence type="ECO:0000256" key="7">
    <source>
        <dbReference type="ARBA" id="ARBA00023237"/>
    </source>
</evidence>
<dbReference type="Gene3D" id="2.40.170.20">
    <property type="entry name" value="TonB-dependent receptor, beta-barrel domain"/>
    <property type="match status" value="1"/>
</dbReference>
<feature type="signal peptide" evidence="10">
    <location>
        <begin position="1"/>
        <end position="23"/>
    </location>
</feature>
<keyword evidence="3 8" id="KW-1134">Transmembrane beta strand</keyword>
<evidence type="ECO:0000256" key="10">
    <source>
        <dbReference type="SAM" id="SignalP"/>
    </source>
</evidence>
<evidence type="ECO:0000256" key="5">
    <source>
        <dbReference type="ARBA" id="ARBA00023077"/>
    </source>
</evidence>
<evidence type="ECO:0000256" key="4">
    <source>
        <dbReference type="ARBA" id="ARBA00022692"/>
    </source>
</evidence>
<comment type="caution">
    <text evidence="13">The sequence shown here is derived from an EMBL/GenBank/DDBJ whole genome shotgun (WGS) entry which is preliminary data.</text>
</comment>
<dbReference type="PANTHER" id="PTHR47234:SF2">
    <property type="entry name" value="TONB-DEPENDENT RECEPTOR"/>
    <property type="match status" value="1"/>
</dbReference>
<evidence type="ECO:0000256" key="2">
    <source>
        <dbReference type="ARBA" id="ARBA00022448"/>
    </source>
</evidence>
<evidence type="ECO:0000259" key="12">
    <source>
        <dbReference type="Pfam" id="PF07715"/>
    </source>
</evidence>
<keyword evidence="10" id="KW-0732">Signal</keyword>
<evidence type="ECO:0000256" key="8">
    <source>
        <dbReference type="PROSITE-ProRule" id="PRU01360"/>
    </source>
</evidence>
<dbReference type="InterPro" id="IPR000531">
    <property type="entry name" value="Beta-barrel_TonB"/>
</dbReference>
<dbReference type="Pfam" id="PF00593">
    <property type="entry name" value="TonB_dep_Rec_b-barrel"/>
    <property type="match status" value="1"/>
</dbReference>
<feature type="chain" id="PRO_5046594397" evidence="10">
    <location>
        <begin position="24"/>
        <end position="878"/>
    </location>
</feature>
<feature type="domain" description="TonB-dependent receptor-like beta-barrel" evidence="11">
    <location>
        <begin position="399"/>
        <end position="842"/>
    </location>
</feature>
<keyword evidence="13" id="KW-0675">Receptor</keyword>
<dbReference type="RefSeq" id="WP_377245701.1">
    <property type="nucleotide sequence ID" value="NZ_JBHLXP010000003.1"/>
</dbReference>
<name>A0ABV6BFC9_9GAMM</name>
<keyword evidence="14" id="KW-1185">Reference proteome</keyword>
<dbReference type="Pfam" id="PF07715">
    <property type="entry name" value="Plug"/>
    <property type="match status" value="1"/>
</dbReference>
<protein>
    <submittedName>
        <fullName evidence="13">TonB-dependent receptor plug domain-containing protein</fullName>
    </submittedName>
</protein>
<evidence type="ECO:0000256" key="1">
    <source>
        <dbReference type="ARBA" id="ARBA00004571"/>
    </source>
</evidence>
<dbReference type="Proteomes" id="UP001589813">
    <property type="component" value="Unassembled WGS sequence"/>
</dbReference>
<keyword evidence="4 8" id="KW-0812">Transmembrane</keyword>
<dbReference type="EMBL" id="JBHLXP010000003">
    <property type="protein sequence ID" value="MFC0049586.1"/>
    <property type="molecule type" value="Genomic_DNA"/>
</dbReference>
<dbReference type="InterPro" id="IPR039426">
    <property type="entry name" value="TonB-dep_rcpt-like"/>
</dbReference>
<evidence type="ECO:0000313" key="13">
    <source>
        <dbReference type="EMBL" id="MFC0049586.1"/>
    </source>
</evidence>
<gene>
    <name evidence="13" type="ORF">ACFFJP_14915</name>
</gene>
<accession>A0ABV6BFC9</accession>
<evidence type="ECO:0000256" key="3">
    <source>
        <dbReference type="ARBA" id="ARBA00022452"/>
    </source>
</evidence>
<dbReference type="PROSITE" id="PS52016">
    <property type="entry name" value="TONB_DEPENDENT_REC_3"/>
    <property type="match status" value="1"/>
</dbReference>
<evidence type="ECO:0000256" key="6">
    <source>
        <dbReference type="ARBA" id="ARBA00023136"/>
    </source>
</evidence>
<dbReference type="SUPFAM" id="SSF56935">
    <property type="entry name" value="Porins"/>
    <property type="match status" value="1"/>
</dbReference>
<keyword evidence="6 8" id="KW-0472">Membrane</keyword>
<keyword evidence="5 9" id="KW-0798">TonB box</keyword>
<dbReference type="PANTHER" id="PTHR47234">
    <property type="match status" value="1"/>
</dbReference>